<keyword evidence="2" id="KW-1185">Reference proteome</keyword>
<dbReference type="RefSeq" id="WP_173725477.1">
    <property type="nucleotide sequence ID" value="NZ_JAAIQB010000004.1"/>
</dbReference>
<proteinExistence type="predicted"/>
<dbReference type="Proteomes" id="UP001644750">
    <property type="component" value="Unassembled WGS sequence"/>
</dbReference>
<comment type="caution">
    <text evidence="1">The sequence shown here is derived from an EMBL/GenBank/DDBJ whole genome shotgun (WGS) entry which is preliminary data.</text>
</comment>
<organism evidence="1 2">
    <name type="scientific">Anaerostipes hadrus</name>
    <dbReference type="NCBI Taxonomy" id="649756"/>
    <lineage>
        <taxon>Bacteria</taxon>
        <taxon>Bacillati</taxon>
        <taxon>Bacillota</taxon>
        <taxon>Clostridia</taxon>
        <taxon>Lachnospirales</taxon>
        <taxon>Lachnospiraceae</taxon>
        <taxon>Anaerostipes</taxon>
    </lineage>
</organism>
<gene>
    <name evidence="1" type="ORF">G5A72_00955</name>
</gene>
<reference evidence="1 2" key="1">
    <citation type="journal article" date="2020" name="Cell Host Microbe">
        <title>Functional and Genomic Variation between Human-Derived Isolates of Lachnospiraceae Reveals Inter- and Intra-Species Diversity.</title>
        <authorList>
            <person name="Sorbara M.T."/>
            <person name="Littmann E.R."/>
            <person name="Fontana E."/>
            <person name="Moody T.U."/>
            <person name="Kohout C.E."/>
            <person name="Gjonbalaj M."/>
            <person name="Eaton V."/>
            <person name="Seok R."/>
            <person name="Leiner I.M."/>
            <person name="Pamer E.G."/>
        </authorList>
    </citation>
    <scope>NUCLEOTIDE SEQUENCE [LARGE SCALE GENOMIC DNA]</scope>
    <source>
        <strain evidence="1 2">MSK.14.57</strain>
    </source>
</reference>
<sequence>MKEEKEIVDTSIKMDADTADAFFNMQSGISVKEHFGEILKIWSKVRQDDENGQWLTFTTYIKNTFAQVKSQNSQTFSILGRYLYGGIEQGEIECKDEKYPIRVFDVKTNDYIEKNYERKEIRKWCEAVNKEFEIDLKIDEELNSDSDNKPKFKYKFGINMFWDINRKKYLIEETFEIKREGYSERDKKEEDYLKTKRYKYICSKEELKSIFKNKKYLLFAPEHKKEKYCDIIDKSVIPLGQLEKELKEYYYGLKKEEKKEEEKKAVVAKTISVYKKDIEQFKNYVKIMEYRRQNECLQEMLKVWKNVRDAEINNTLLSFTMYVENTFKASKKFRDQKVFSISGCYLCGYIERGEICYEVPNFDDFRYWIVQKDDNIVFSRKYCTKEEMQKWRNAINEEFQVDLDIEKEVKSDIESNLQRFSKFRYESGINMYWDINRKKYLVEDIFTIQKIRHEMHMENLGVRDNPYLKGNVKKENHLMARKYIYITNTKDLEDIFIKDRIRLLFQPENKKDIYFRFLEKSIKPIEDFESLEDELKKYYENEKK</sequence>
<evidence type="ECO:0000313" key="1">
    <source>
        <dbReference type="EMBL" id="NSJ78182.1"/>
    </source>
</evidence>
<accession>A0ABX2HU94</accession>
<name>A0ABX2HU94_ANAHA</name>
<protein>
    <submittedName>
        <fullName evidence="1">Uncharacterized protein</fullName>
    </submittedName>
</protein>
<dbReference type="EMBL" id="JAAITB010000002">
    <property type="protein sequence ID" value="NSJ78182.1"/>
    <property type="molecule type" value="Genomic_DNA"/>
</dbReference>
<evidence type="ECO:0000313" key="2">
    <source>
        <dbReference type="Proteomes" id="UP001644750"/>
    </source>
</evidence>